<dbReference type="InterPro" id="IPR029058">
    <property type="entry name" value="AB_hydrolase_fold"/>
</dbReference>
<evidence type="ECO:0008006" key="4">
    <source>
        <dbReference type="Google" id="ProtNLM"/>
    </source>
</evidence>
<keyword evidence="3" id="KW-1185">Reference proteome</keyword>
<evidence type="ECO:0000256" key="1">
    <source>
        <dbReference type="SAM" id="Coils"/>
    </source>
</evidence>
<dbReference type="Proteomes" id="UP000474296">
    <property type="component" value="Unassembled WGS sequence"/>
</dbReference>
<organism evidence="2 3">
    <name type="scientific">Spongiivirga citrea</name>
    <dbReference type="NCBI Taxonomy" id="1481457"/>
    <lineage>
        <taxon>Bacteria</taxon>
        <taxon>Pseudomonadati</taxon>
        <taxon>Bacteroidota</taxon>
        <taxon>Flavobacteriia</taxon>
        <taxon>Flavobacteriales</taxon>
        <taxon>Flavobacteriaceae</taxon>
        <taxon>Spongiivirga</taxon>
    </lineage>
</organism>
<protein>
    <recommendedName>
        <fullName evidence="4">Alpha/beta hydrolase</fullName>
    </recommendedName>
</protein>
<sequence length="605" mass="70272">MSENTFKIEVGGFTATASIIVKDLVIDLVLFVPGTTDPVNLESKLHQAYNKTYFAKDEKNKFLPAKEDPNFLEDFRILRDEEFPDMHIEDQWFSWTGDNDPKARVNAGKALMDKILDWFPGNRNKTTWIHLVGHSHGGNVINEFTKAIAENNDFHDKWKVKSVTYLSTPFFNKMHQVDESRFHEDCKIINVYNEYDLTQRVIADYSVNDLSAYVASIFENRLYKSGSKEFEALFKEKEKTKSQKDFEKYIEEDLGVNLINTRQEELEQLFKKLQNKDINYNDRLLLWESTLSIFNGLSYFLRLFKEETAKAPKTATNVQNLLLLLTDINVWVNKVKKDLKEGITFIKDDQVKEKGWWTRNITDNVPYRWTYNFAQDLNLSTEIIGWLNTLMEIKTGPKDSYLFKVFEELLLAEKHGVIKVIDDTSNDPEFQFSKFKGSIISENITDLDKYSTRNKFNDFNVFISMLEDAVKKGNPSGNEQKNIKEILFILVSQLDSKDSFKAAHKVLRNMNIAFALLSGPLVKWYLDIDNELKELEKNLKVYKKTIAKYNCHLIANEDLVSDDFGLMEKPGSLGYFAQVSHSLSHMLMTNEVKNELKESFGSRRI</sequence>
<dbReference type="Gene3D" id="3.40.50.1820">
    <property type="entry name" value="alpha/beta hydrolase"/>
    <property type="match status" value="1"/>
</dbReference>
<dbReference type="SUPFAM" id="SSF53474">
    <property type="entry name" value="alpha/beta-Hydrolases"/>
    <property type="match status" value="1"/>
</dbReference>
<evidence type="ECO:0000313" key="2">
    <source>
        <dbReference type="EMBL" id="NER18521.1"/>
    </source>
</evidence>
<proteinExistence type="predicted"/>
<feature type="coiled-coil region" evidence="1">
    <location>
        <begin position="525"/>
        <end position="552"/>
    </location>
</feature>
<gene>
    <name evidence="2" type="ORF">GWK10_14980</name>
</gene>
<keyword evidence="1" id="KW-0175">Coiled coil</keyword>
<name>A0A6M0CKW1_9FLAO</name>
<accession>A0A6M0CKW1</accession>
<comment type="caution">
    <text evidence="2">The sequence shown here is derived from an EMBL/GenBank/DDBJ whole genome shotgun (WGS) entry which is preliminary data.</text>
</comment>
<dbReference type="EMBL" id="JAABOQ010000006">
    <property type="protein sequence ID" value="NER18521.1"/>
    <property type="molecule type" value="Genomic_DNA"/>
</dbReference>
<reference evidence="2 3" key="1">
    <citation type="submission" date="2020-01" db="EMBL/GenBank/DDBJ databases">
        <title>Spongiivirga citrea KCTC 32990T.</title>
        <authorList>
            <person name="Wang G."/>
        </authorList>
    </citation>
    <scope>NUCLEOTIDE SEQUENCE [LARGE SCALE GENOMIC DNA]</scope>
    <source>
        <strain evidence="2 3">KCTC 32990</strain>
    </source>
</reference>
<evidence type="ECO:0000313" key="3">
    <source>
        <dbReference type="Proteomes" id="UP000474296"/>
    </source>
</evidence>
<dbReference type="RefSeq" id="WP_164033207.1">
    <property type="nucleotide sequence ID" value="NZ_JAABOQ010000006.1"/>
</dbReference>
<dbReference type="AlphaFoldDB" id="A0A6M0CKW1"/>